<accession>A0A8A3NX46</accession>
<protein>
    <submittedName>
        <fullName evidence="2">Uncharacterized protein</fullName>
    </submittedName>
</protein>
<evidence type="ECO:0000313" key="2">
    <source>
        <dbReference type="EMBL" id="QSZ28610.1"/>
    </source>
</evidence>
<reference evidence="2" key="1">
    <citation type="submission" date="2020-10" db="EMBL/GenBank/DDBJ databases">
        <title>Genome Sequence of Monilinia vaccinii-corymbosi Sheds Light on Mummy Berry Disease Infection of Blueberry and Mating Type.</title>
        <authorList>
            <person name="Yow A.G."/>
            <person name="Zhang Y."/>
            <person name="Bansal K."/>
            <person name="Eacker S.M."/>
            <person name="Sullivan S."/>
            <person name="Liachko I."/>
            <person name="Cubeta M.A."/>
            <person name="Rollins J.A."/>
            <person name="Ashrafi H."/>
        </authorList>
    </citation>
    <scope>NUCLEOTIDE SEQUENCE</scope>
    <source>
        <strain evidence="2">RL-1</strain>
    </source>
</reference>
<evidence type="ECO:0000256" key="1">
    <source>
        <dbReference type="SAM" id="MobiDB-lite"/>
    </source>
</evidence>
<feature type="region of interest" description="Disordered" evidence="1">
    <location>
        <begin position="1"/>
        <end position="20"/>
    </location>
</feature>
<keyword evidence="3" id="KW-1185">Reference proteome</keyword>
<organism evidence="2 3">
    <name type="scientific">Monilinia vaccinii-corymbosi</name>
    <dbReference type="NCBI Taxonomy" id="61207"/>
    <lineage>
        <taxon>Eukaryota</taxon>
        <taxon>Fungi</taxon>
        <taxon>Dikarya</taxon>
        <taxon>Ascomycota</taxon>
        <taxon>Pezizomycotina</taxon>
        <taxon>Leotiomycetes</taxon>
        <taxon>Helotiales</taxon>
        <taxon>Sclerotiniaceae</taxon>
        <taxon>Monilinia</taxon>
    </lineage>
</organism>
<proteinExistence type="predicted"/>
<dbReference type="OrthoDB" id="3484712at2759"/>
<dbReference type="Proteomes" id="UP000672032">
    <property type="component" value="Chromosome 1"/>
</dbReference>
<evidence type="ECO:0000313" key="3">
    <source>
        <dbReference type="Proteomes" id="UP000672032"/>
    </source>
</evidence>
<dbReference type="AlphaFoldDB" id="A0A8A3NX46"/>
<dbReference type="EMBL" id="CP063405">
    <property type="protein sequence ID" value="QSZ28610.1"/>
    <property type="molecule type" value="Genomic_DNA"/>
</dbReference>
<name>A0A8A3NX46_9HELO</name>
<gene>
    <name evidence="2" type="ORF">DSL72_003109</name>
</gene>
<sequence>MNDSFRGKKGTNIPSSSPRPFIELAQNTNALPSKKTGQSRLSSKGRIPAALRNYIPSDGLYKIVSCDLGSGYKSILIASDLVPVNGYYNVNWAIFAETTGIGIDFWCAVCSNDQDLNNGNDLVGVIQQSYTVDNDSIVEQNDDDNE</sequence>